<sequence length="89" mass="9989">QTVKIPRFFPGVHIAALFNHSKVVCSHGAVAASQLQLQPSPARIRIRIRAQIRVRIQDETKKETKVHGSRSCVLKLQLVFEPEPGQPEN</sequence>
<evidence type="ECO:0000313" key="2">
    <source>
        <dbReference type="Proteomes" id="UP001059596"/>
    </source>
</evidence>
<organism evidence="1 2">
    <name type="scientific">Drosophila gunungcola</name>
    <name type="common">fruit fly</name>
    <dbReference type="NCBI Taxonomy" id="103775"/>
    <lineage>
        <taxon>Eukaryota</taxon>
        <taxon>Metazoa</taxon>
        <taxon>Ecdysozoa</taxon>
        <taxon>Arthropoda</taxon>
        <taxon>Hexapoda</taxon>
        <taxon>Insecta</taxon>
        <taxon>Pterygota</taxon>
        <taxon>Neoptera</taxon>
        <taxon>Endopterygota</taxon>
        <taxon>Diptera</taxon>
        <taxon>Brachycera</taxon>
        <taxon>Muscomorpha</taxon>
        <taxon>Ephydroidea</taxon>
        <taxon>Drosophilidae</taxon>
        <taxon>Drosophila</taxon>
        <taxon>Sophophora</taxon>
    </lineage>
</organism>
<reference evidence="1" key="1">
    <citation type="journal article" date="2023" name="Genome Biol. Evol.">
        <title>Long-read-based Genome Assembly of Drosophila gunungcola Reveals Fewer Chemosensory Genes in Flower-breeding Species.</title>
        <authorList>
            <person name="Negi A."/>
            <person name="Liao B.Y."/>
            <person name="Yeh S.D."/>
        </authorList>
    </citation>
    <scope>NUCLEOTIDE SEQUENCE</scope>
    <source>
        <strain evidence="1">Sukarami</strain>
    </source>
</reference>
<dbReference type="AlphaFoldDB" id="A0A9P9YZM4"/>
<keyword evidence="2" id="KW-1185">Reference proteome</keyword>
<protein>
    <submittedName>
        <fullName evidence="1">Uncharacterized protein</fullName>
    </submittedName>
</protein>
<feature type="non-terminal residue" evidence="1">
    <location>
        <position position="89"/>
    </location>
</feature>
<name>A0A9P9YZM4_9MUSC</name>
<comment type="caution">
    <text evidence="1">The sequence shown here is derived from an EMBL/GenBank/DDBJ whole genome shotgun (WGS) entry which is preliminary data.</text>
</comment>
<dbReference type="EMBL" id="JAMKOV010000001">
    <property type="protein sequence ID" value="KAI8046075.1"/>
    <property type="molecule type" value="Genomic_DNA"/>
</dbReference>
<dbReference type="Proteomes" id="UP001059596">
    <property type="component" value="Chromosome 3R"/>
</dbReference>
<accession>A0A9P9YZM4</accession>
<proteinExistence type="predicted"/>
<evidence type="ECO:0000313" key="1">
    <source>
        <dbReference type="EMBL" id="KAI8046075.1"/>
    </source>
</evidence>
<gene>
    <name evidence="1" type="ORF">M5D96_002275</name>
</gene>